<feature type="signal peptide" evidence="2">
    <location>
        <begin position="1"/>
        <end position="26"/>
    </location>
</feature>
<proteinExistence type="predicted"/>
<dbReference type="EMBL" id="JABFBC010000001">
    <property type="protein sequence ID" value="NNU79753.1"/>
    <property type="molecule type" value="Genomic_DNA"/>
</dbReference>
<evidence type="ECO:0000313" key="3">
    <source>
        <dbReference type="EMBL" id="NNU79753.1"/>
    </source>
</evidence>
<evidence type="ECO:0000313" key="4">
    <source>
        <dbReference type="Proteomes" id="UP000572377"/>
    </source>
</evidence>
<dbReference type="Proteomes" id="UP000572377">
    <property type="component" value="Unassembled WGS sequence"/>
</dbReference>
<keyword evidence="2" id="KW-0732">Signal</keyword>
<feature type="compositionally biased region" description="Low complexity" evidence="1">
    <location>
        <begin position="21"/>
        <end position="44"/>
    </location>
</feature>
<organism evidence="3 4">
    <name type="scientific">Halovulum dunhuangense</name>
    <dbReference type="NCBI Taxonomy" id="1505036"/>
    <lineage>
        <taxon>Bacteria</taxon>
        <taxon>Pseudomonadati</taxon>
        <taxon>Pseudomonadota</taxon>
        <taxon>Alphaproteobacteria</taxon>
        <taxon>Rhodobacterales</taxon>
        <taxon>Paracoccaceae</taxon>
        <taxon>Halovulum</taxon>
    </lineage>
</organism>
<feature type="region of interest" description="Disordered" evidence="1">
    <location>
        <begin position="21"/>
        <end position="59"/>
    </location>
</feature>
<dbReference type="RefSeq" id="WP_171322985.1">
    <property type="nucleotide sequence ID" value="NZ_JABFBC010000001.1"/>
</dbReference>
<feature type="region of interest" description="Disordered" evidence="1">
    <location>
        <begin position="76"/>
        <end position="102"/>
    </location>
</feature>
<keyword evidence="4" id="KW-1185">Reference proteome</keyword>
<reference evidence="3 4" key="1">
    <citation type="submission" date="2020-05" db="EMBL/GenBank/DDBJ databases">
        <title>Gimesia benthica sp. nov., a novel planctomycete isolated from a deep-sea water sample of the Northwest Indian Ocean.</title>
        <authorList>
            <person name="Wang J."/>
            <person name="Ruan C."/>
            <person name="Song L."/>
            <person name="Zhu Y."/>
            <person name="Li A."/>
            <person name="Zheng X."/>
            <person name="Wang L."/>
            <person name="Lu Z."/>
            <person name="Huang Y."/>
            <person name="Du W."/>
            <person name="Zhou Y."/>
            <person name="Huang L."/>
            <person name="Dai X."/>
        </authorList>
    </citation>
    <scope>NUCLEOTIDE SEQUENCE [LARGE SCALE GENOMIC DNA]</scope>
    <source>
        <strain evidence="3 4">YYQ-30</strain>
    </source>
</reference>
<accession>A0A849L0G7</accession>
<name>A0A849L0G7_9RHOB</name>
<evidence type="ECO:0000256" key="2">
    <source>
        <dbReference type="SAM" id="SignalP"/>
    </source>
</evidence>
<comment type="caution">
    <text evidence="3">The sequence shown here is derived from an EMBL/GenBank/DDBJ whole genome shotgun (WGS) entry which is preliminary data.</text>
</comment>
<gene>
    <name evidence="3" type="ORF">HMH01_04785</name>
</gene>
<feature type="chain" id="PRO_5033010746" evidence="2">
    <location>
        <begin position="27"/>
        <end position="159"/>
    </location>
</feature>
<dbReference type="AlphaFoldDB" id="A0A849L0G7"/>
<sequence length="159" mass="15447">MRSPLPRALALAALIAAPLAAQEPTAADPTAEPPAEGQAEAPVEAAPPPPDYNGSASGALSGAAFSTQVVCEGFGSGGPVTVKSDPGAPSGEDGNGDGTIVDVQADPSGSISFTLLAGSNKISLSDSGATVTGAGLAYGMTMTFVGGDEERVDLTVTCN</sequence>
<protein>
    <submittedName>
        <fullName evidence="3">Uncharacterized protein</fullName>
    </submittedName>
</protein>
<evidence type="ECO:0000256" key="1">
    <source>
        <dbReference type="SAM" id="MobiDB-lite"/>
    </source>
</evidence>